<evidence type="ECO:0000313" key="14">
    <source>
        <dbReference type="EMBL" id="EOK09588.1"/>
    </source>
</evidence>
<dbReference type="SUPFAM" id="SSF48230">
    <property type="entry name" value="Chondroitin AC/alginate lyase"/>
    <property type="match status" value="1"/>
</dbReference>
<sequence length="1443" mass="160777">MIKKIIVVVAFMLTGFSLTAMSASAEEITDLFLQKEVTYSGVEGGKIGENWKYPQFVGEKAVDGDETTRWSADKQDEQWLIVDLGEVKNIGELVLQLHAESPVYEILVSTDGESYQSIFKEENGQGGQPTKKYIDGNNVQARFVKYQQMKMWQHTNKQFYSSSIISFEAYEKKRLPEAIKLLTENLTISEKRKQQLAFEVSPAGVDITEDQIEWSSSDPTIVTVDQTGNLTAVKSGEAKVTVKIKGTEISDTIPVTVVAENKQYAEMRAKWKMRLLGTTQYDNDADVQQYRAQIATESLALWKTLNQAADRGYLWERKPSDTVSADYTTQFTNIKKLALGYYEPSSELFEKPEVYDAIVKGIEFMIDTKKYNGTYYTGNWWDWQIGSAQPLTDTLILLHDDLLNTDAEKLNKFTAPLMLYAKDPNIQWPIYRATGANLTDISITVLGTGLLLEDNQRLVQVQEAVPSVLKSVSSGDGLYPDGSLIQHGYFPYNGSYGNELLKGFGRIQTILQGSDWEMNDPNISNLFNVVDKGYLQLMVNGKMPSMVSGRSISRAPETNPFTTEFESGKETIANLTLIAKFAPENLRNDIYTSIQTWLQQSGSYYHFFKKPRDFEALIDLKNVVNSASPAQATPMQSLNVYGSMDRVLQKNNEYAVGISMYSQRVGNYEFGNTENKKGWHTADGMLYLYNQDFAQFDEGYWATIDPYRLPGTTVDTRELANGAYTGKRSPQSWVGGSNNGRVASIGMFLDKSNEGMNLVAKKSWFLLDGQIINLGSGITGTTDASIETILDNRMIHPQEVKLNQGSDKDNSWISLSAADPLNNIGYVFPNSMNTLDVQIEERSGRYGDINEYFVNDKTYTNTFAKISKNYGKTVENGTYEYLTVVGKTNEEIAALSKNKGYTVLENTANLQAIEAGNYIMMNAWNNDQEIAGLYAYDPMSVISEKIDNGVYRLTLANPLQNNASVSIEFDKGILEVVAADPEISVDQNIITLNSAGLNGSSRSITVKTTPEVTKEALEKLIQEQKEHQEKDYTASSWKVYSEALKQAQTVADQATATQAEVDQAEAELRSAVKQLVKVPTKEVDKTNLLKIIKENEKNQEKDYTASSWKVYSEALKQAQTVVDQATATQAEVDQAEAKLRSAVKQLVKVPTKEVDKTNLLKIIKENEKNQEKDYTASSWKVYSEALKQAQTVVDQATATQAEVDQAEAKLRSAVKQLVKVPTKEVDKTNLLKIIKENEKNQEKDYTASSWKVYSEALQQAQTVADQTTATQAEVDQAEAELRSAVKQLAKVPTKEVDKTNLLKIIKENEKHQEKDYTASSWKVYSEALKQAQTVADQTTATQAEVDQAEAKLRSAVKQLTLKNSGENKTEQKNGGNNGHLNTSAGVDQTGTKQVKPSSQGGFRKASQFLPSTGEKKSIALVIIGLLVIASGCLLVFRKSKSKK</sequence>
<feature type="chain" id="PRO_5039089103" evidence="11">
    <location>
        <begin position="23"/>
        <end position="1443"/>
    </location>
</feature>
<evidence type="ECO:0000256" key="8">
    <source>
        <dbReference type="SAM" id="Coils"/>
    </source>
</evidence>
<evidence type="ECO:0000256" key="7">
    <source>
        <dbReference type="PIRSR" id="PIRSR638970-1"/>
    </source>
</evidence>
<feature type="transmembrane region" description="Helical" evidence="10">
    <location>
        <begin position="1417"/>
        <end position="1436"/>
    </location>
</feature>
<dbReference type="Pfam" id="PF08124">
    <property type="entry name" value="Lyase_8_N"/>
    <property type="match status" value="1"/>
</dbReference>
<keyword evidence="6" id="KW-0456">Lyase</keyword>
<evidence type="ECO:0000256" key="3">
    <source>
        <dbReference type="ARBA" id="ARBA00022525"/>
    </source>
</evidence>
<dbReference type="InterPro" id="IPR014718">
    <property type="entry name" value="GH-type_carb-bd"/>
</dbReference>
<keyword evidence="4 11" id="KW-0732">Signal</keyword>
<dbReference type="SUPFAM" id="SSF49863">
    <property type="entry name" value="Hyaluronate lyase-like, C-terminal domain"/>
    <property type="match status" value="1"/>
</dbReference>
<feature type="region of interest" description="Disordered" evidence="9">
    <location>
        <begin position="1360"/>
        <end position="1406"/>
    </location>
</feature>
<dbReference type="SUPFAM" id="SSF49785">
    <property type="entry name" value="Galactose-binding domain-like"/>
    <property type="match status" value="1"/>
</dbReference>
<protein>
    <submittedName>
        <fullName evidence="14">LPXTG-domain-containing protein cell wall anchor domain</fullName>
    </submittedName>
</protein>
<dbReference type="Gene3D" id="2.60.120.260">
    <property type="entry name" value="Galactose-binding domain-like"/>
    <property type="match status" value="1"/>
</dbReference>
<evidence type="ECO:0000256" key="6">
    <source>
        <dbReference type="ARBA" id="ARBA00023239"/>
    </source>
</evidence>
<reference evidence="14 15" key="1">
    <citation type="submission" date="2013-02" db="EMBL/GenBank/DDBJ databases">
        <title>The Genome Sequence of Enterococcus faecalis ATCC_6055.</title>
        <authorList>
            <consortium name="The Broad Institute Genome Sequencing Platform"/>
            <consortium name="The Broad Institute Genome Sequencing Center for Infectious Disease"/>
            <person name="Earl A.M."/>
            <person name="Gilmore M.S."/>
            <person name="Lebreton F."/>
            <person name="Walker B."/>
            <person name="Young S.K."/>
            <person name="Zeng Q."/>
            <person name="Gargeya S."/>
            <person name="Fitzgerald M."/>
            <person name="Haas B."/>
            <person name="Abouelleil A."/>
            <person name="Alvarado L."/>
            <person name="Arachchi H.M."/>
            <person name="Berlin A.M."/>
            <person name="Chapman S.B."/>
            <person name="Dewar J."/>
            <person name="Goldberg J."/>
            <person name="Griggs A."/>
            <person name="Gujja S."/>
            <person name="Hansen M."/>
            <person name="Howarth C."/>
            <person name="Imamovic A."/>
            <person name="Larimer J."/>
            <person name="McCowan C."/>
            <person name="Murphy C."/>
            <person name="Neiman D."/>
            <person name="Pearson M."/>
            <person name="Priest M."/>
            <person name="Roberts A."/>
            <person name="Saif S."/>
            <person name="Shea T."/>
            <person name="Sisk P."/>
            <person name="Sykes S."/>
            <person name="Wortman J."/>
            <person name="Nusbaum C."/>
            <person name="Birren B."/>
        </authorList>
    </citation>
    <scope>NUCLEOTIDE SEQUENCE [LARGE SCALE GENOMIC DNA]</scope>
    <source>
        <strain evidence="14 15">ATCC 6055</strain>
    </source>
</reference>
<dbReference type="PANTHER" id="PTHR38481">
    <property type="entry name" value="HYALURONATE LYASE"/>
    <property type="match status" value="1"/>
</dbReference>
<evidence type="ECO:0000256" key="1">
    <source>
        <dbReference type="ARBA" id="ARBA00006699"/>
    </source>
</evidence>
<evidence type="ECO:0000256" key="4">
    <source>
        <dbReference type="ARBA" id="ARBA00022729"/>
    </source>
</evidence>
<dbReference type="Pfam" id="PF00754">
    <property type="entry name" value="F5_F8_type_C"/>
    <property type="match status" value="1"/>
</dbReference>
<dbReference type="GO" id="GO:0005975">
    <property type="term" value="P:carbohydrate metabolic process"/>
    <property type="evidence" value="ECO:0007669"/>
    <property type="project" value="InterPro"/>
</dbReference>
<evidence type="ECO:0000256" key="5">
    <source>
        <dbReference type="ARBA" id="ARBA00023088"/>
    </source>
</evidence>
<dbReference type="PATRIC" id="fig|1169311.3.peg.2681"/>
<dbReference type="Gene3D" id="1.50.10.100">
    <property type="entry name" value="Chondroitin AC/alginate lyase"/>
    <property type="match status" value="1"/>
</dbReference>
<dbReference type="PANTHER" id="PTHR38481:SF1">
    <property type="entry name" value="HYALURONATE LYASE"/>
    <property type="match status" value="1"/>
</dbReference>
<keyword evidence="2" id="KW-0134">Cell wall</keyword>
<gene>
    <name evidence="14" type="ORF">WOU_02721</name>
</gene>
<dbReference type="CDD" id="cd01083">
    <property type="entry name" value="GAG_Lyase"/>
    <property type="match status" value="1"/>
</dbReference>
<comment type="caution">
    <text evidence="14">The sequence shown here is derived from an EMBL/GenBank/DDBJ whole genome shotgun (WGS) entry which is preliminary data.</text>
</comment>
<dbReference type="GO" id="GO:0030246">
    <property type="term" value="F:carbohydrate binding"/>
    <property type="evidence" value="ECO:0007669"/>
    <property type="project" value="InterPro"/>
</dbReference>
<feature type="signal peptide" evidence="11">
    <location>
        <begin position="1"/>
        <end position="22"/>
    </location>
</feature>
<dbReference type="InterPro" id="IPR000421">
    <property type="entry name" value="FA58C"/>
</dbReference>
<feature type="active site" evidence="7">
    <location>
        <position position="487"/>
    </location>
</feature>
<dbReference type="Pfam" id="PF02278">
    <property type="entry name" value="Lyase_8"/>
    <property type="match status" value="1"/>
</dbReference>
<dbReference type="SMART" id="SM00635">
    <property type="entry name" value="BID_2"/>
    <property type="match status" value="1"/>
</dbReference>
<evidence type="ECO:0000256" key="9">
    <source>
        <dbReference type="SAM" id="MobiDB-lite"/>
    </source>
</evidence>
<evidence type="ECO:0000313" key="15">
    <source>
        <dbReference type="Proteomes" id="UP000013638"/>
    </source>
</evidence>
<dbReference type="InterPro" id="IPR012970">
    <property type="entry name" value="Lyase_8_alpha_N"/>
</dbReference>
<keyword evidence="8" id="KW-0175">Coiled coil</keyword>
<dbReference type="InterPro" id="IPR038970">
    <property type="entry name" value="Lyase_8"/>
</dbReference>
<keyword evidence="10" id="KW-0472">Membrane</keyword>
<dbReference type="SUPFAM" id="SSF74650">
    <property type="entry name" value="Galactose mutarotase-like"/>
    <property type="match status" value="1"/>
</dbReference>
<dbReference type="InterPro" id="IPR004103">
    <property type="entry name" value="Lyase_8_C"/>
</dbReference>
<keyword evidence="10" id="KW-0812">Transmembrane</keyword>
<keyword evidence="5" id="KW-0572">Peptidoglycan-anchor</keyword>
<evidence type="ECO:0000259" key="12">
    <source>
        <dbReference type="PROSITE" id="PS50022"/>
    </source>
</evidence>
<dbReference type="InterPro" id="IPR003159">
    <property type="entry name" value="Lyase_8_central_dom"/>
</dbReference>
<dbReference type="InterPro" id="IPR011071">
    <property type="entry name" value="Lyase_8-like_C"/>
</dbReference>
<dbReference type="Pfam" id="PF02368">
    <property type="entry name" value="Big_2"/>
    <property type="match status" value="1"/>
</dbReference>
<dbReference type="NCBIfam" id="TIGR01167">
    <property type="entry name" value="LPXTG_anchor"/>
    <property type="match status" value="1"/>
</dbReference>
<name>R3HVV3_ENTFL</name>
<comment type="similarity">
    <text evidence="1">Belongs to the polysaccharide lyase 8 family.</text>
</comment>
<dbReference type="Pfam" id="PF07554">
    <property type="entry name" value="FIVAR"/>
    <property type="match status" value="5"/>
</dbReference>
<dbReference type="Gene3D" id="2.60.220.10">
    <property type="entry name" value="Polysaccharide lyase family 8-like, C-terminal"/>
    <property type="match status" value="1"/>
</dbReference>
<dbReference type="InterPro" id="IPR008929">
    <property type="entry name" value="Chondroitin_lyas"/>
</dbReference>
<organism evidence="14 15">
    <name type="scientific">Enterococcus faecalis ATCC 6055</name>
    <dbReference type="NCBI Taxonomy" id="1169311"/>
    <lineage>
        <taxon>Bacteria</taxon>
        <taxon>Bacillati</taxon>
        <taxon>Bacillota</taxon>
        <taxon>Bacilli</taxon>
        <taxon>Lactobacillales</taxon>
        <taxon>Enterococcaceae</taxon>
        <taxon>Enterococcus</taxon>
    </lineage>
</organism>
<evidence type="ECO:0000256" key="10">
    <source>
        <dbReference type="SAM" id="Phobius"/>
    </source>
</evidence>
<evidence type="ECO:0000256" key="11">
    <source>
        <dbReference type="SAM" id="SignalP"/>
    </source>
</evidence>
<dbReference type="Gene3D" id="2.60.40.1080">
    <property type="match status" value="1"/>
</dbReference>
<dbReference type="GO" id="GO:0016837">
    <property type="term" value="F:carbon-oxygen lyase activity, acting on polysaccharides"/>
    <property type="evidence" value="ECO:0007669"/>
    <property type="project" value="UniProtKB-ARBA"/>
</dbReference>
<keyword evidence="3" id="KW-0964">Secreted</keyword>
<dbReference type="SUPFAM" id="SSF49373">
    <property type="entry name" value="Invasin/intimin cell-adhesion fragments"/>
    <property type="match status" value="1"/>
</dbReference>
<dbReference type="RefSeq" id="WP_010829099.1">
    <property type="nucleotide sequence ID" value="NZ_KB944868.1"/>
</dbReference>
<feature type="domain" description="F5/8 type C" evidence="12">
    <location>
        <begin position="63"/>
        <end position="172"/>
    </location>
</feature>
<feature type="coiled-coil region" evidence="8">
    <location>
        <begin position="1047"/>
        <end position="1074"/>
    </location>
</feature>
<dbReference type="InterPro" id="IPR008964">
    <property type="entry name" value="Invasin/intimin_cell_adhesion"/>
</dbReference>
<evidence type="ECO:0000259" key="13">
    <source>
        <dbReference type="PROSITE" id="PS50847"/>
    </source>
</evidence>
<feature type="compositionally biased region" description="Polar residues" evidence="9">
    <location>
        <begin position="1372"/>
        <end position="1400"/>
    </location>
</feature>
<dbReference type="Proteomes" id="UP000013638">
    <property type="component" value="Unassembled WGS sequence"/>
</dbReference>
<keyword evidence="10" id="KW-1133">Transmembrane helix</keyword>
<proteinExistence type="inferred from homology"/>
<feature type="active site" evidence="7">
    <location>
        <position position="550"/>
    </location>
</feature>
<accession>R3HVV3</accession>
<feature type="domain" description="Gram-positive cocci surface proteins LPxTG" evidence="13">
    <location>
        <begin position="1409"/>
        <end position="1443"/>
    </location>
</feature>
<dbReference type="GO" id="GO:0005576">
    <property type="term" value="C:extracellular region"/>
    <property type="evidence" value="ECO:0007669"/>
    <property type="project" value="InterPro"/>
</dbReference>
<dbReference type="EMBL" id="ASDZ01000035">
    <property type="protein sequence ID" value="EOK09588.1"/>
    <property type="molecule type" value="Genomic_DNA"/>
</dbReference>
<dbReference type="PROSITE" id="PS50022">
    <property type="entry name" value="FA58C_3"/>
    <property type="match status" value="1"/>
</dbReference>
<dbReference type="Pfam" id="PF00746">
    <property type="entry name" value="Gram_pos_anchor"/>
    <property type="match status" value="1"/>
</dbReference>
<dbReference type="InterPro" id="IPR011013">
    <property type="entry name" value="Gal_mutarotase_sf_dom"/>
</dbReference>
<evidence type="ECO:0000256" key="2">
    <source>
        <dbReference type="ARBA" id="ARBA00022512"/>
    </source>
</evidence>
<dbReference type="HOGENOM" id="CLU_004172_1_1_9"/>
<dbReference type="Gene3D" id="1.20.1270.70">
    <property type="entry name" value="Designed single chain three-helix bundle"/>
    <property type="match status" value="5"/>
</dbReference>
<dbReference type="InterPro" id="IPR019931">
    <property type="entry name" value="LPXTG_anchor"/>
</dbReference>
<dbReference type="Gene3D" id="2.70.98.10">
    <property type="match status" value="1"/>
</dbReference>
<dbReference type="Pfam" id="PF02884">
    <property type="entry name" value="Lyase_8_C"/>
    <property type="match status" value="1"/>
</dbReference>
<dbReference type="PROSITE" id="PS50847">
    <property type="entry name" value="GRAM_POS_ANCHORING"/>
    <property type="match status" value="1"/>
</dbReference>
<dbReference type="InterPro" id="IPR008979">
    <property type="entry name" value="Galactose-bd-like_sf"/>
</dbReference>
<feature type="active site" evidence="7">
    <location>
        <position position="496"/>
    </location>
</feature>
<dbReference type="InterPro" id="IPR003343">
    <property type="entry name" value="Big_2"/>
</dbReference>